<dbReference type="Pfam" id="PF13975">
    <property type="entry name" value="gag-asp_proteas"/>
    <property type="match status" value="1"/>
</dbReference>
<keyword evidence="1 5" id="KW-0378">Hydrolase</keyword>
<dbReference type="InterPro" id="IPR034122">
    <property type="entry name" value="Retropepsin-like_bacterial"/>
</dbReference>
<feature type="domain" description="Peptidase A2" evidence="4">
    <location>
        <begin position="86"/>
        <end position="165"/>
    </location>
</feature>
<dbReference type="InterPro" id="IPR021109">
    <property type="entry name" value="Peptidase_aspartic_dom_sf"/>
</dbReference>
<protein>
    <submittedName>
        <fullName evidence="5">TIGR02281 family clan AA aspartic protease</fullName>
        <ecNumber evidence="5">3.4.23.-</ecNumber>
    </submittedName>
</protein>
<keyword evidence="6" id="KW-1185">Reference proteome</keyword>
<evidence type="ECO:0000256" key="3">
    <source>
        <dbReference type="SAM" id="SignalP"/>
    </source>
</evidence>
<dbReference type="NCBIfam" id="TIGR02281">
    <property type="entry name" value="clan_AA_DTGA"/>
    <property type="match status" value="1"/>
</dbReference>
<dbReference type="GO" id="GO:0008233">
    <property type="term" value="F:peptidase activity"/>
    <property type="evidence" value="ECO:0007669"/>
    <property type="project" value="UniProtKB-KW"/>
</dbReference>
<evidence type="ECO:0000259" key="4">
    <source>
        <dbReference type="PROSITE" id="PS50175"/>
    </source>
</evidence>
<accession>A0ABY4U8R8</accession>
<organism evidence="5 6">
    <name type="scientific">Qipengyuania citrea</name>
    <dbReference type="NCBI Taxonomy" id="225971"/>
    <lineage>
        <taxon>Bacteria</taxon>
        <taxon>Pseudomonadati</taxon>
        <taxon>Pseudomonadota</taxon>
        <taxon>Alphaproteobacteria</taxon>
        <taxon>Sphingomonadales</taxon>
        <taxon>Erythrobacteraceae</taxon>
        <taxon>Qipengyuania</taxon>
    </lineage>
</organism>
<dbReference type="InterPro" id="IPR001969">
    <property type="entry name" value="Aspartic_peptidase_AS"/>
</dbReference>
<gene>
    <name evidence="5" type="ORF">NCF85_11400</name>
</gene>
<sequence length="183" mass="19069">MREAALLAVAVLAFVGSAFVPGGAFDAATHSMTPEPSDKTATGNFAREQPKPETLDYASWVAGTTELARAGDGHFYADAMVNNSRIRFLIDTGASVVALTGADARAAGLHWSAADVRPIARGASGPVFGVALTLDHISLNGHEANNVSAIIVPEGLDTSLLGQSYLSTIQPVRIEHDKMVLGE</sequence>
<dbReference type="Proteomes" id="UP001056619">
    <property type="component" value="Chromosome"/>
</dbReference>
<keyword evidence="3" id="KW-0732">Signal</keyword>
<evidence type="ECO:0000313" key="6">
    <source>
        <dbReference type="Proteomes" id="UP001056619"/>
    </source>
</evidence>
<feature type="signal peptide" evidence="3">
    <location>
        <begin position="1"/>
        <end position="20"/>
    </location>
</feature>
<dbReference type="InterPro" id="IPR001995">
    <property type="entry name" value="Peptidase_A2_cat"/>
</dbReference>
<dbReference type="GO" id="GO:0006508">
    <property type="term" value="P:proteolysis"/>
    <property type="evidence" value="ECO:0007669"/>
    <property type="project" value="UniProtKB-KW"/>
</dbReference>
<evidence type="ECO:0000313" key="5">
    <source>
        <dbReference type="EMBL" id="USA60688.1"/>
    </source>
</evidence>
<dbReference type="InterPro" id="IPR011969">
    <property type="entry name" value="Clan_AA_Asp_peptidase_C"/>
</dbReference>
<dbReference type="RefSeq" id="WP_301641678.1">
    <property type="nucleotide sequence ID" value="NZ_CP098494.1"/>
</dbReference>
<feature type="region of interest" description="Disordered" evidence="2">
    <location>
        <begin position="28"/>
        <end position="48"/>
    </location>
</feature>
<proteinExistence type="predicted"/>
<dbReference type="Gene3D" id="2.40.70.10">
    <property type="entry name" value="Acid Proteases"/>
    <property type="match status" value="1"/>
</dbReference>
<dbReference type="EC" id="3.4.23.-" evidence="5"/>
<keyword evidence="5" id="KW-0645">Protease</keyword>
<dbReference type="EMBL" id="CP098494">
    <property type="protein sequence ID" value="USA60688.1"/>
    <property type="molecule type" value="Genomic_DNA"/>
</dbReference>
<dbReference type="PROSITE" id="PS50175">
    <property type="entry name" value="ASP_PROT_RETROV"/>
    <property type="match status" value="1"/>
</dbReference>
<dbReference type="SUPFAM" id="SSF50630">
    <property type="entry name" value="Acid proteases"/>
    <property type="match status" value="1"/>
</dbReference>
<evidence type="ECO:0000256" key="1">
    <source>
        <dbReference type="ARBA" id="ARBA00022801"/>
    </source>
</evidence>
<dbReference type="PROSITE" id="PS00141">
    <property type="entry name" value="ASP_PROTEASE"/>
    <property type="match status" value="1"/>
</dbReference>
<reference evidence="5 6" key="1">
    <citation type="submission" date="2022-06" db="EMBL/GenBank/DDBJ databases">
        <authorList>
            <person name="Liu G."/>
        </authorList>
    </citation>
    <scope>NUCLEOTIDE SEQUENCE [LARGE SCALE GENOMIC DNA]</scope>
    <source>
        <strain evidence="5 6">E4</strain>
    </source>
</reference>
<name>A0ABY4U8R8_9SPHN</name>
<feature type="compositionally biased region" description="Polar residues" evidence="2">
    <location>
        <begin position="30"/>
        <end position="43"/>
    </location>
</feature>
<dbReference type="CDD" id="cd05483">
    <property type="entry name" value="retropepsin_like_bacteria"/>
    <property type="match status" value="1"/>
</dbReference>
<evidence type="ECO:0000256" key="2">
    <source>
        <dbReference type="SAM" id="MobiDB-lite"/>
    </source>
</evidence>
<feature type="chain" id="PRO_5046053950" evidence="3">
    <location>
        <begin position="21"/>
        <end position="183"/>
    </location>
</feature>